<reference evidence="1" key="1">
    <citation type="submission" date="2020-09" db="EMBL/GenBank/DDBJ databases">
        <title>Genome-Enabled Discovery of Anthraquinone Biosynthesis in Senna tora.</title>
        <authorList>
            <person name="Kang S.-H."/>
            <person name="Pandey R.P."/>
            <person name="Lee C.-M."/>
            <person name="Sim J.-S."/>
            <person name="Jeong J.-T."/>
            <person name="Choi B.-S."/>
            <person name="Jung M."/>
            <person name="Ginzburg D."/>
            <person name="Zhao K."/>
            <person name="Won S.Y."/>
            <person name="Oh T.-J."/>
            <person name="Yu Y."/>
            <person name="Kim N.-H."/>
            <person name="Lee O.R."/>
            <person name="Lee T.-H."/>
            <person name="Bashyal P."/>
            <person name="Kim T.-S."/>
            <person name="Lee W.-H."/>
            <person name="Kawkins C."/>
            <person name="Kim C.-K."/>
            <person name="Kim J.S."/>
            <person name="Ahn B.O."/>
            <person name="Rhee S.Y."/>
            <person name="Sohng J.K."/>
        </authorList>
    </citation>
    <scope>NUCLEOTIDE SEQUENCE</scope>
    <source>
        <tissue evidence="1">Leaf</tissue>
    </source>
</reference>
<sequence length="250" mass="28414">MTFAELKELIHRTLKLSQNQVVSEIIYRMPYGRNPINFLSAEVSDDEGMASMLHCHMQCLEFLPIPVIEICANTSAAMQPFEATDYIPHIEFNRRGEEECGTSQAFEGDDINEDSLEMAQEMLNMPTEEPNEELFDDEEFDALIGNDIEDPPSGAEYEDEDFVDNSDGDADDIQVELTLEAMHLRGYGDKAVMQSIYVGGILWIVGSDPAVYICWRQSRRQQNALDEGVFLSLESHPTVQIPDRNLYCWI</sequence>
<dbReference type="EMBL" id="JAAIUW010000008">
    <property type="protein sequence ID" value="KAF7820841.1"/>
    <property type="molecule type" value="Genomic_DNA"/>
</dbReference>
<accession>A0A834TGQ3</accession>
<keyword evidence="2" id="KW-1185">Reference proteome</keyword>
<evidence type="ECO:0000313" key="1">
    <source>
        <dbReference type="EMBL" id="KAF7820841.1"/>
    </source>
</evidence>
<gene>
    <name evidence="1" type="ORF">G2W53_026296</name>
</gene>
<protein>
    <submittedName>
        <fullName evidence="1">Uncharacterized protein</fullName>
    </submittedName>
</protein>
<name>A0A834TGQ3_9FABA</name>
<proteinExistence type="predicted"/>
<organism evidence="1 2">
    <name type="scientific">Senna tora</name>
    <dbReference type="NCBI Taxonomy" id="362788"/>
    <lineage>
        <taxon>Eukaryota</taxon>
        <taxon>Viridiplantae</taxon>
        <taxon>Streptophyta</taxon>
        <taxon>Embryophyta</taxon>
        <taxon>Tracheophyta</taxon>
        <taxon>Spermatophyta</taxon>
        <taxon>Magnoliopsida</taxon>
        <taxon>eudicotyledons</taxon>
        <taxon>Gunneridae</taxon>
        <taxon>Pentapetalae</taxon>
        <taxon>rosids</taxon>
        <taxon>fabids</taxon>
        <taxon>Fabales</taxon>
        <taxon>Fabaceae</taxon>
        <taxon>Caesalpinioideae</taxon>
        <taxon>Cassia clade</taxon>
        <taxon>Senna</taxon>
    </lineage>
</organism>
<dbReference type="Proteomes" id="UP000634136">
    <property type="component" value="Unassembled WGS sequence"/>
</dbReference>
<comment type="caution">
    <text evidence="1">The sequence shown here is derived from an EMBL/GenBank/DDBJ whole genome shotgun (WGS) entry which is preliminary data.</text>
</comment>
<dbReference type="AlphaFoldDB" id="A0A834TGQ3"/>
<evidence type="ECO:0000313" key="2">
    <source>
        <dbReference type="Proteomes" id="UP000634136"/>
    </source>
</evidence>